<dbReference type="PANTHER" id="PTHR30349:SF94">
    <property type="entry name" value="INTEGRASE_RECOMBINASE HI_1414-RELATED"/>
    <property type="match status" value="1"/>
</dbReference>
<dbReference type="InterPro" id="IPR011010">
    <property type="entry name" value="DNA_brk_join_enz"/>
</dbReference>
<dbReference type="GO" id="GO:0003677">
    <property type="term" value="F:DNA binding"/>
    <property type="evidence" value="ECO:0007669"/>
    <property type="project" value="UniProtKB-UniRule"/>
</dbReference>
<dbReference type="SUPFAM" id="SSF56349">
    <property type="entry name" value="DNA breaking-rejoining enzymes"/>
    <property type="match status" value="1"/>
</dbReference>
<dbReference type="InterPro" id="IPR004107">
    <property type="entry name" value="Integrase_SAM-like_N"/>
</dbReference>
<evidence type="ECO:0000256" key="4">
    <source>
        <dbReference type="PROSITE-ProRule" id="PRU01248"/>
    </source>
</evidence>
<dbReference type="InterPro" id="IPR050090">
    <property type="entry name" value="Tyrosine_recombinase_XerCD"/>
</dbReference>
<dbReference type="Pfam" id="PF14659">
    <property type="entry name" value="Phage_int_SAM_3"/>
    <property type="match status" value="1"/>
</dbReference>
<name>A0A4Q5MX82_9MICO</name>
<feature type="domain" description="Tyr recombinase" evidence="5">
    <location>
        <begin position="176"/>
        <end position="386"/>
    </location>
</feature>
<evidence type="ECO:0000256" key="2">
    <source>
        <dbReference type="ARBA" id="ARBA00023125"/>
    </source>
</evidence>
<dbReference type="CDD" id="cd01189">
    <property type="entry name" value="INT_ICEBs1_C_like"/>
    <property type="match status" value="1"/>
</dbReference>
<dbReference type="InterPro" id="IPR002104">
    <property type="entry name" value="Integrase_catalytic"/>
</dbReference>
<protein>
    <submittedName>
        <fullName evidence="7">Site-specific integrase</fullName>
    </submittedName>
</protein>
<dbReference type="PROSITE" id="PS51898">
    <property type="entry name" value="TYR_RECOMBINASE"/>
    <property type="match status" value="1"/>
</dbReference>
<dbReference type="GO" id="GO:0015074">
    <property type="term" value="P:DNA integration"/>
    <property type="evidence" value="ECO:0007669"/>
    <property type="project" value="UniProtKB-KW"/>
</dbReference>
<dbReference type="Proteomes" id="UP000293764">
    <property type="component" value="Unassembled WGS sequence"/>
</dbReference>
<dbReference type="PANTHER" id="PTHR30349">
    <property type="entry name" value="PHAGE INTEGRASE-RELATED"/>
    <property type="match status" value="1"/>
</dbReference>
<dbReference type="GO" id="GO:0006310">
    <property type="term" value="P:DNA recombination"/>
    <property type="evidence" value="ECO:0007669"/>
    <property type="project" value="UniProtKB-KW"/>
</dbReference>
<dbReference type="Gene3D" id="1.10.150.130">
    <property type="match status" value="1"/>
</dbReference>
<evidence type="ECO:0000313" key="8">
    <source>
        <dbReference type="Proteomes" id="UP000293764"/>
    </source>
</evidence>
<keyword evidence="2 4" id="KW-0238">DNA-binding</keyword>
<dbReference type="Gene3D" id="1.10.443.10">
    <property type="entry name" value="Intergrase catalytic core"/>
    <property type="match status" value="1"/>
</dbReference>
<dbReference type="AlphaFoldDB" id="A0A4Q5MX82"/>
<dbReference type="RefSeq" id="WP_130103402.1">
    <property type="nucleotide sequence ID" value="NZ_SDWW01000038.1"/>
</dbReference>
<feature type="domain" description="Core-binding (CB)" evidence="6">
    <location>
        <begin position="74"/>
        <end position="155"/>
    </location>
</feature>
<comment type="caution">
    <text evidence="7">The sequence shown here is derived from an EMBL/GenBank/DDBJ whole genome shotgun (WGS) entry which is preliminary data.</text>
</comment>
<gene>
    <name evidence="7" type="ORF">EUA98_14475</name>
</gene>
<dbReference type="InterPro" id="IPR044068">
    <property type="entry name" value="CB"/>
</dbReference>
<keyword evidence="3" id="KW-0233">DNA recombination</keyword>
<evidence type="ECO:0000259" key="6">
    <source>
        <dbReference type="PROSITE" id="PS51900"/>
    </source>
</evidence>
<keyword evidence="8" id="KW-1185">Reference proteome</keyword>
<evidence type="ECO:0000259" key="5">
    <source>
        <dbReference type="PROSITE" id="PS51898"/>
    </source>
</evidence>
<proteinExistence type="predicted"/>
<reference evidence="7 8" key="1">
    <citation type="submission" date="2019-01" db="EMBL/GenBank/DDBJ databases">
        <title>Novel species of Cellulomonas.</title>
        <authorList>
            <person name="Liu Q."/>
            <person name="Xin Y.-H."/>
        </authorList>
    </citation>
    <scope>NUCLEOTIDE SEQUENCE [LARGE SCALE GENOMIC DNA]</scope>
    <source>
        <strain evidence="7 8">HLT2-17</strain>
    </source>
</reference>
<dbReference type="PROSITE" id="PS51900">
    <property type="entry name" value="CB"/>
    <property type="match status" value="1"/>
</dbReference>
<organism evidence="7 8">
    <name type="scientific">Pengzhenrongella frigida</name>
    <dbReference type="NCBI Taxonomy" id="1259133"/>
    <lineage>
        <taxon>Bacteria</taxon>
        <taxon>Bacillati</taxon>
        <taxon>Actinomycetota</taxon>
        <taxon>Actinomycetes</taxon>
        <taxon>Micrococcales</taxon>
        <taxon>Pengzhenrongella</taxon>
    </lineage>
</organism>
<evidence type="ECO:0000256" key="1">
    <source>
        <dbReference type="ARBA" id="ARBA00022908"/>
    </source>
</evidence>
<dbReference type="InterPro" id="IPR013762">
    <property type="entry name" value="Integrase-like_cat_sf"/>
</dbReference>
<keyword evidence="1" id="KW-0229">DNA integration</keyword>
<dbReference type="OrthoDB" id="4326943at2"/>
<dbReference type="EMBL" id="SDWW01000038">
    <property type="protein sequence ID" value="RYV50229.1"/>
    <property type="molecule type" value="Genomic_DNA"/>
</dbReference>
<sequence>MSGRPRTSIGTFGEIRLVDLGGKYVAETRFRDLDGRLRKVRATAPSARAVRSLIKDRLAARVGYGSGGLLRLSSPFAELAELWLEDLRTRDISEGTKENYRDDLRLHVRPFFASYTLGELTTGRVEVFLKQELAISYSRAKHSKTLLSMLFAFALRHDAIPRNPLEGTSDLTRPPNVVQALSLEQVQRIRASAAQWRTGPGVMGPRPDGTVRDVCEVLLGTSMRPGEVLALRPVDIVETKKGMVAHIQGTVVERKKSGCYRQDHPKTGASVRRIPVPEFAAQVIRQRLALMGPEQAEVTIFHNRYGKVLTLHNLRRTFRDIVKEAGLEGLGITPRWYRRTGATILARGIGVDAAAAFLGHTSTAITQKHYIELDTLVDQTPASILDRTLRPVDPDGTLLGQRVSDEEEDLLDELDGDDLQG</sequence>
<dbReference type="Pfam" id="PF00589">
    <property type="entry name" value="Phage_integrase"/>
    <property type="match status" value="1"/>
</dbReference>
<evidence type="ECO:0000256" key="3">
    <source>
        <dbReference type="ARBA" id="ARBA00023172"/>
    </source>
</evidence>
<accession>A0A4Q5MX82</accession>
<dbReference type="InterPro" id="IPR010998">
    <property type="entry name" value="Integrase_recombinase_N"/>
</dbReference>
<evidence type="ECO:0000313" key="7">
    <source>
        <dbReference type="EMBL" id="RYV50229.1"/>
    </source>
</evidence>